<accession>A0A426ZVL2</accession>
<name>A0A426ZVL2_ENSVE</name>
<evidence type="ECO:0000256" key="10">
    <source>
        <dbReference type="ARBA" id="ARBA00022989"/>
    </source>
</evidence>
<dbReference type="PANTHER" id="PTHR45977">
    <property type="entry name" value="TARGET OF ERK KINASE MPK-1"/>
    <property type="match status" value="1"/>
</dbReference>
<dbReference type="PANTHER" id="PTHR45977:SF11">
    <property type="entry name" value="E3 UBIQUITIN PROTEIN LIGASE RIE1"/>
    <property type="match status" value="1"/>
</dbReference>
<evidence type="ECO:0000256" key="9">
    <source>
        <dbReference type="ARBA" id="ARBA00022833"/>
    </source>
</evidence>
<sequence length="192" mass="21323">MEPQETSSASVRLRPGQPTPLAALLGRAAGPRGGPSVLVRGTAALHLQERRADWAYSRPVVVLDVAWNLVFTAASAAVLCATTRERPNTPVRVWLLGYALQCLIHVVFVWGEYCRRRQRSGGERRLEGGGGDGEQALPESDAMGSEDDAAPPEVESGRRSRYWRSTYARLLIELVILLWHSLRIKLKDFFLF</sequence>
<evidence type="ECO:0000256" key="4">
    <source>
        <dbReference type="ARBA" id="ARBA00022679"/>
    </source>
</evidence>
<keyword evidence="8" id="KW-0833">Ubl conjugation pathway</keyword>
<protein>
    <recommendedName>
        <fullName evidence="3">RING-type E3 ubiquitin transferase</fullName>
        <ecNumber evidence="3">2.3.2.27</ecNumber>
    </recommendedName>
</protein>
<keyword evidence="7" id="KW-0863">Zinc-finger</keyword>
<keyword evidence="6" id="KW-0479">Metal-binding</keyword>
<keyword evidence="9" id="KW-0862">Zinc</keyword>
<evidence type="ECO:0000313" key="15">
    <source>
        <dbReference type="Proteomes" id="UP000287651"/>
    </source>
</evidence>
<keyword evidence="4" id="KW-0808">Transferase</keyword>
<comment type="catalytic activity">
    <reaction evidence="1">
        <text>S-ubiquitinyl-[E2 ubiquitin-conjugating enzyme]-L-cysteine + [acceptor protein]-L-lysine = [E2 ubiquitin-conjugating enzyme]-L-cysteine + N(6)-ubiquitinyl-[acceptor protein]-L-lysine.</text>
        <dbReference type="EC" id="2.3.2.27"/>
    </reaction>
</comment>
<feature type="transmembrane region" description="Helical" evidence="13">
    <location>
        <begin position="60"/>
        <end position="79"/>
    </location>
</feature>
<feature type="transmembrane region" description="Helical" evidence="13">
    <location>
        <begin position="166"/>
        <end position="182"/>
    </location>
</feature>
<evidence type="ECO:0000313" key="14">
    <source>
        <dbReference type="EMBL" id="RRT68018.1"/>
    </source>
</evidence>
<dbReference type="GO" id="GO:0008270">
    <property type="term" value="F:zinc ion binding"/>
    <property type="evidence" value="ECO:0007669"/>
    <property type="project" value="UniProtKB-KW"/>
</dbReference>
<evidence type="ECO:0000256" key="2">
    <source>
        <dbReference type="ARBA" id="ARBA00004141"/>
    </source>
</evidence>
<dbReference type="GO" id="GO:0006511">
    <property type="term" value="P:ubiquitin-dependent protein catabolic process"/>
    <property type="evidence" value="ECO:0007669"/>
    <property type="project" value="TreeGrafter"/>
</dbReference>
<keyword evidence="5 13" id="KW-0812">Transmembrane</keyword>
<evidence type="ECO:0000256" key="1">
    <source>
        <dbReference type="ARBA" id="ARBA00000900"/>
    </source>
</evidence>
<gene>
    <name evidence="14" type="ORF">B296_00006916</name>
</gene>
<dbReference type="EMBL" id="AMZH03004840">
    <property type="protein sequence ID" value="RRT68018.1"/>
    <property type="molecule type" value="Genomic_DNA"/>
</dbReference>
<evidence type="ECO:0000256" key="8">
    <source>
        <dbReference type="ARBA" id="ARBA00022786"/>
    </source>
</evidence>
<organism evidence="14 15">
    <name type="scientific">Ensete ventricosum</name>
    <name type="common">Abyssinian banana</name>
    <name type="synonym">Musa ensete</name>
    <dbReference type="NCBI Taxonomy" id="4639"/>
    <lineage>
        <taxon>Eukaryota</taxon>
        <taxon>Viridiplantae</taxon>
        <taxon>Streptophyta</taxon>
        <taxon>Embryophyta</taxon>
        <taxon>Tracheophyta</taxon>
        <taxon>Spermatophyta</taxon>
        <taxon>Magnoliopsida</taxon>
        <taxon>Liliopsida</taxon>
        <taxon>Zingiberales</taxon>
        <taxon>Musaceae</taxon>
        <taxon>Ensete</taxon>
    </lineage>
</organism>
<dbReference type="AlphaFoldDB" id="A0A426ZVL2"/>
<comment type="caution">
    <text evidence="14">The sequence shown here is derived from an EMBL/GenBank/DDBJ whole genome shotgun (WGS) entry which is preliminary data.</text>
</comment>
<dbReference type="GO" id="GO:0016020">
    <property type="term" value="C:membrane"/>
    <property type="evidence" value="ECO:0007669"/>
    <property type="project" value="UniProtKB-SubCell"/>
</dbReference>
<proteinExistence type="predicted"/>
<keyword evidence="10 13" id="KW-1133">Transmembrane helix</keyword>
<evidence type="ECO:0000256" key="11">
    <source>
        <dbReference type="ARBA" id="ARBA00023136"/>
    </source>
</evidence>
<evidence type="ECO:0000256" key="12">
    <source>
        <dbReference type="SAM" id="MobiDB-lite"/>
    </source>
</evidence>
<evidence type="ECO:0000256" key="13">
    <source>
        <dbReference type="SAM" id="Phobius"/>
    </source>
</evidence>
<evidence type="ECO:0000256" key="7">
    <source>
        <dbReference type="ARBA" id="ARBA00022771"/>
    </source>
</evidence>
<dbReference type="Proteomes" id="UP000287651">
    <property type="component" value="Unassembled WGS sequence"/>
</dbReference>
<dbReference type="GO" id="GO:0000325">
    <property type="term" value="C:plant-type vacuole"/>
    <property type="evidence" value="ECO:0007669"/>
    <property type="project" value="TreeGrafter"/>
</dbReference>
<feature type="region of interest" description="Disordered" evidence="12">
    <location>
        <begin position="121"/>
        <end position="154"/>
    </location>
</feature>
<feature type="transmembrane region" description="Helical" evidence="13">
    <location>
        <begin position="91"/>
        <end position="110"/>
    </location>
</feature>
<keyword evidence="11 13" id="KW-0472">Membrane</keyword>
<evidence type="ECO:0000256" key="3">
    <source>
        <dbReference type="ARBA" id="ARBA00012483"/>
    </source>
</evidence>
<dbReference type="GO" id="GO:0016567">
    <property type="term" value="P:protein ubiquitination"/>
    <property type="evidence" value="ECO:0007669"/>
    <property type="project" value="TreeGrafter"/>
</dbReference>
<comment type="subcellular location">
    <subcellularLocation>
        <location evidence="2">Membrane</location>
        <topology evidence="2">Multi-pass membrane protein</topology>
    </subcellularLocation>
</comment>
<reference evidence="14 15" key="1">
    <citation type="journal article" date="2014" name="Agronomy (Basel)">
        <title>A Draft Genome Sequence for Ensete ventricosum, the Drought-Tolerant Tree Against Hunger.</title>
        <authorList>
            <person name="Harrison J."/>
            <person name="Moore K.A."/>
            <person name="Paszkiewicz K."/>
            <person name="Jones T."/>
            <person name="Grant M."/>
            <person name="Ambacheew D."/>
            <person name="Muzemil S."/>
            <person name="Studholme D.J."/>
        </authorList>
    </citation>
    <scope>NUCLEOTIDE SEQUENCE [LARGE SCALE GENOMIC DNA]</scope>
</reference>
<dbReference type="EC" id="2.3.2.27" evidence="3"/>
<evidence type="ECO:0000256" key="5">
    <source>
        <dbReference type="ARBA" id="ARBA00022692"/>
    </source>
</evidence>
<evidence type="ECO:0000256" key="6">
    <source>
        <dbReference type="ARBA" id="ARBA00022723"/>
    </source>
</evidence>
<dbReference type="GO" id="GO:0061630">
    <property type="term" value="F:ubiquitin protein ligase activity"/>
    <property type="evidence" value="ECO:0007669"/>
    <property type="project" value="UniProtKB-EC"/>
</dbReference>